<dbReference type="GeneID" id="59285061"/>
<feature type="compositionally biased region" description="Polar residues" evidence="1">
    <location>
        <begin position="9"/>
        <end position="23"/>
    </location>
</feature>
<dbReference type="OrthoDB" id="10516090at2759"/>
<gene>
    <name evidence="2" type="ORF">HO173_003393</name>
</gene>
<accession>A0A8H6G0U0</accession>
<evidence type="ECO:0000256" key="1">
    <source>
        <dbReference type="SAM" id="MobiDB-lite"/>
    </source>
</evidence>
<organism evidence="2 3">
    <name type="scientific">Letharia columbiana</name>
    <dbReference type="NCBI Taxonomy" id="112416"/>
    <lineage>
        <taxon>Eukaryota</taxon>
        <taxon>Fungi</taxon>
        <taxon>Dikarya</taxon>
        <taxon>Ascomycota</taxon>
        <taxon>Pezizomycotina</taxon>
        <taxon>Lecanoromycetes</taxon>
        <taxon>OSLEUM clade</taxon>
        <taxon>Lecanoromycetidae</taxon>
        <taxon>Lecanorales</taxon>
        <taxon>Lecanorineae</taxon>
        <taxon>Parmeliaceae</taxon>
        <taxon>Letharia</taxon>
    </lineage>
</organism>
<reference evidence="2 3" key="1">
    <citation type="journal article" date="2020" name="Genomics">
        <title>Complete, high-quality genomes from long-read metagenomic sequencing of two wolf lichen thalli reveals enigmatic genome architecture.</title>
        <authorList>
            <person name="McKenzie S.K."/>
            <person name="Walston R.F."/>
            <person name="Allen J.L."/>
        </authorList>
    </citation>
    <scope>NUCLEOTIDE SEQUENCE [LARGE SCALE GENOMIC DNA]</scope>
    <source>
        <strain evidence="2">WasteWater2</strain>
    </source>
</reference>
<comment type="caution">
    <text evidence="2">The sequence shown here is derived from an EMBL/GenBank/DDBJ whole genome shotgun (WGS) entry which is preliminary data.</text>
</comment>
<protein>
    <submittedName>
        <fullName evidence="2">Uncharacterized protein</fullName>
    </submittedName>
</protein>
<dbReference type="RefSeq" id="XP_037167728.1">
    <property type="nucleotide sequence ID" value="XM_037305320.1"/>
</dbReference>
<feature type="region of interest" description="Disordered" evidence="1">
    <location>
        <begin position="78"/>
        <end position="97"/>
    </location>
</feature>
<dbReference type="EMBL" id="JACCJC010000009">
    <property type="protein sequence ID" value="KAF6238426.1"/>
    <property type="molecule type" value="Genomic_DNA"/>
</dbReference>
<feature type="region of interest" description="Disordered" evidence="1">
    <location>
        <begin position="1"/>
        <end position="70"/>
    </location>
</feature>
<evidence type="ECO:0000313" key="2">
    <source>
        <dbReference type="EMBL" id="KAF6238426.1"/>
    </source>
</evidence>
<dbReference type="Proteomes" id="UP000578531">
    <property type="component" value="Unassembled WGS sequence"/>
</dbReference>
<sequence length="165" mass="18653">MAGDEESDPTTPTPRVSQRQRQPQLPPYKGKTPRRSKEARLPKHRKDLGGGALTLPLDDPRRRNPSDQYGLEFHEAIRPNGNEWGGGPARKQRKQDEWNAEIAEHGEEEARARRDLEREAAKAADDLMTSEIAEMDLEDQLANPMLTINAFLSLIPNVRQSRLIA</sequence>
<keyword evidence="3" id="KW-1185">Reference proteome</keyword>
<evidence type="ECO:0000313" key="3">
    <source>
        <dbReference type="Proteomes" id="UP000578531"/>
    </source>
</evidence>
<dbReference type="AlphaFoldDB" id="A0A8H6G0U0"/>
<name>A0A8H6G0U0_9LECA</name>
<proteinExistence type="predicted"/>